<gene>
    <name evidence="7" type="ORF">ID47_08750</name>
</gene>
<dbReference type="InterPro" id="IPR002641">
    <property type="entry name" value="PNPLA_dom"/>
</dbReference>
<organism evidence="7 8">
    <name type="scientific">Candidatus Odyssella acanthamoebae</name>
    <dbReference type="NCBI Taxonomy" id="91604"/>
    <lineage>
        <taxon>Bacteria</taxon>
        <taxon>Pseudomonadati</taxon>
        <taxon>Pseudomonadota</taxon>
        <taxon>Alphaproteobacteria</taxon>
        <taxon>Holosporales</taxon>
        <taxon>Candidatus Paracaedibacteraceae</taxon>
        <taxon>Candidatus Odyssella</taxon>
    </lineage>
</organism>
<keyword evidence="1 4" id="KW-0378">Hydrolase</keyword>
<dbReference type="OrthoDB" id="9807112at2"/>
<keyword evidence="2 4" id="KW-0442">Lipid degradation</keyword>
<proteinExistence type="predicted"/>
<evidence type="ECO:0000256" key="3">
    <source>
        <dbReference type="ARBA" id="ARBA00023098"/>
    </source>
</evidence>
<dbReference type="GO" id="GO:0004620">
    <property type="term" value="F:phospholipase activity"/>
    <property type="evidence" value="ECO:0007669"/>
    <property type="project" value="TreeGrafter"/>
</dbReference>
<dbReference type="CDD" id="cd07199">
    <property type="entry name" value="Pat17_PNPLA8_PNPLA9_like"/>
    <property type="match status" value="1"/>
</dbReference>
<dbReference type="GO" id="GO:0016042">
    <property type="term" value="P:lipid catabolic process"/>
    <property type="evidence" value="ECO:0007669"/>
    <property type="project" value="UniProtKB-UniRule"/>
</dbReference>
<sequence length="524" mass="58417">MLKFAMHIGRLCYISFILISVTIAEDLYHLSSIAPSSYQSIFSEESTPTVTSFLESIHKIAETIEDLNLQHEEDGPDGVLLERLKIKLSKKIQKYAKKYADGLDTTTPLTKFRILSLDGGGIRGFLECIFLSHLSHLTGKPIHELFDMIIATSTGTLIAAGLTIEKPENYKADLSYNEFMPYRDSVNSPHYTPEELATIYLQDGPNIFSQKNSWLRAWLASWVGDRMGACLGSWLDPWLGSWLGPKYNDTDLNKTLEQFFGDKTLKDLKLPVFLTAYDLDNKKIMTFSTLEPQDSTEKNVFLRDALRACVAAPTIFAPVKILHRNTCDAGIFLNNPAELGLSQATHYLKTSQDQIILFSLGCGYNTDSKDSQTYQNMGLKGWAEEFMNTACDGQRTHDSISHRHKSAKSPTHYCRVSPLLKSKEMQMDSTKVQDFKTWADAAKKEILLRKDDIGRLAEQLIASMPPIEKQQAVPFINSISKENESLLAGDLSIPHTLTAVAADAGSSCPPPKSSHALHAGDLPQ</sequence>
<feature type="domain" description="PNPLA" evidence="6">
    <location>
        <begin position="115"/>
        <end position="341"/>
    </location>
</feature>
<dbReference type="GO" id="GO:0006631">
    <property type="term" value="P:fatty acid metabolic process"/>
    <property type="evidence" value="ECO:0007669"/>
    <property type="project" value="TreeGrafter"/>
</dbReference>
<dbReference type="HOGENOM" id="CLU_519442_0_0_5"/>
<dbReference type="STRING" id="91604.ID47_08750"/>
<dbReference type="eggNOG" id="COG3621">
    <property type="taxonomic scope" value="Bacteria"/>
</dbReference>
<evidence type="ECO:0000256" key="4">
    <source>
        <dbReference type="PROSITE-ProRule" id="PRU01161"/>
    </source>
</evidence>
<dbReference type="Proteomes" id="UP000028926">
    <property type="component" value="Chromosome"/>
</dbReference>
<dbReference type="SUPFAM" id="SSF52151">
    <property type="entry name" value="FabD/lysophospholipase-like"/>
    <property type="match status" value="1"/>
</dbReference>
<dbReference type="PROSITE" id="PS51635">
    <property type="entry name" value="PNPLA"/>
    <property type="match status" value="1"/>
</dbReference>
<dbReference type="PANTHER" id="PTHR24185">
    <property type="entry name" value="CALCIUM-INDEPENDENT PHOSPHOLIPASE A2-GAMMA"/>
    <property type="match status" value="1"/>
</dbReference>
<evidence type="ECO:0000313" key="7">
    <source>
        <dbReference type="EMBL" id="AIK96797.1"/>
    </source>
</evidence>
<dbReference type="Pfam" id="PF01734">
    <property type="entry name" value="Patatin"/>
    <property type="match status" value="1"/>
</dbReference>
<feature type="active site" description="Nucleophile" evidence="4">
    <location>
        <position position="153"/>
    </location>
</feature>
<dbReference type="KEGG" id="paca:ID47_08750"/>
<evidence type="ECO:0000256" key="2">
    <source>
        <dbReference type="ARBA" id="ARBA00022963"/>
    </source>
</evidence>
<keyword evidence="8" id="KW-1185">Reference proteome</keyword>
<dbReference type="EMBL" id="CP008941">
    <property type="protein sequence ID" value="AIK96797.1"/>
    <property type="molecule type" value="Genomic_DNA"/>
</dbReference>
<accession>A0A077AUC9</accession>
<dbReference type="PANTHER" id="PTHR24185:SF1">
    <property type="entry name" value="CALCIUM-INDEPENDENT PHOSPHOLIPASE A2-GAMMA"/>
    <property type="match status" value="1"/>
</dbReference>
<feature type="short sequence motif" description="GXGXXG" evidence="4">
    <location>
        <begin position="119"/>
        <end position="124"/>
    </location>
</feature>
<evidence type="ECO:0000259" key="6">
    <source>
        <dbReference type="PROSITE" id="PS51635"/>
    </source>
</evidence>
<evidence type="ECO:0000256" key="1">
    <source>
        <dbReference type="ARBA" id="ARBA00022801"/>
    </source>
</evidence>
<dbReference type="AlphaFoldDB" id="A0A077AUC9"/>
<feature type="active site" description="Proton acceptor" evidence="4">
    <location>
        <position position="328"/>
    </location>
</feature>
<reference evidence="7 8" key="1">
    <citation type="submission" date="2014-07" db="EMBL/GenBank/DDBJ databases">
        <title>Comparative genomic insights into amoeba endosymbionts belonging to the families of Holosporaceae and Candidatus Midichloriaceae within Rickettsiales.</title>
        <authorList>
            <person name="Wang Z."/>
            <person name="Wu M."/>
        </authorList>
    </citation>
    <scope>NUCLEOTIDE SEQUENCE [LARGE SCALE GENOMIC DNA]</scope>
    <source>
        <strain evidence="7">PRA3</strain>
    </source>
</reference>
<name>A0A077AUC9_9PROT</name>
<dbReference type="RefSeq" id="WP_038465513.1">
    <property type="nucleotide sequence ID" value="NZ_CP008941.1"/>
</dbReference>
<evidence type="ECO:0000256" key="5">
    <source>
        <dbReference type="SAM" id="MobiDB-lite"/>
    </source>
</evidence>
<evidence type="ECO:0000313" key="8">
    <source>
        <dbReference type="Proteomes" id="UP000028926"/>
    </source>
</evidence>
<feature type="region of interest" description="Disordered" evidence="5">
    <location>
        <begin position="503"/>
        <end position="524"/>
    </location>
</feature>
<comment type="caution">
    <text evidence="4">Lacks conserved residue(s) required for the propagation of feature annotation.</text>
</comment>
<dbReference type="Gene3D" id="3.40.1090.10">
    <property type="entry name" value="Cytosolic phospholipase A2 catalytic domain"/>
    <property type="match status" value="1"/>
</dbReference>
<protein>
    <recommendedName>
        <fullName evidence="6">PNPLA domain-containing protein</fullName>
    </recommendedName>
</protein>
<dbReference type="InterPro" id="IPR016035">
    <property type="entry name" value="Acyl_Trfase/lysoPLipase"/>
</dbReference>
<keyword evidence="3 4" id="KW-0443">Lipid metabolism</keyword>
<dbReference type="GO" id="GO:0016020">
    <property type="term" value="C:membrane"/>
    <property type="evidence" value="ECO:0007669"/>
    <property type="project" value="TreeGrafter"/>
</dbReference>